<organism evidence="1 2">
    <name type="scientific">Amanita muscaria (strain Koide BX008)</name>
    <dbReference type="NCBI Taxonomy" id="946122"/>
    <lineage>
        <taxon>Eukaryota</taxon>
        <taxon>Fungi</taxon>
        <taxon>Dikarya</taxon>
        <taxon>Basidiomycota</taxon>
        <taxon>Agaricomycotina</taxon>
        <taxon>Agaricomycetes</taxon>
        <taxon>Agaricomycetidae</taxon>
        <taxon>Agaricales</taxon>
        <taxon>Pluteineae</taxon>
        <taxon>Amanitaceae</taxon>
        <taxon>Amanita</taxon>
    </lineage>
</organism>
<name>A0A0C2W532_AMAMK</name>
<dbReference type="HOGENOM" id="CLU_2849207_0_0_1"/>
<keyword evidence="2" id="KW-1185">Reference proteome</keyword>
<dbReference type="Proteomes" id="UP000054549">
    <property type="component" value="Unassembled WGS sequence"/>
</dbReference>
<dbReference type="InParanoid" id="A0A0C2W532"/>
<reference evidence="1 2" key="1">
    <citation type="submission" date="2014-04" db="EMBL/GenBank/DDBJ databases">
        <title>Evolutionary Origins and Diversification of the Mycorrhizal Mutualists.</title>
        <authorList>
            <consortium name="DOE Joint Genome Institute"/>
            <consortium name="Mycorrhizal Genomics Consortium"/>
            <person name="Kohler A."/>
            <person name="Kuo A."/>
            <person name="Nagy L.G."/>
            <person name="Floudas D."/>
            <person name="Copeland A."/>
            <person name="Barry K.W."/>
            <person name="Cichocki N."/>
            <person name="Veneault-Fourrey C."/>
            <person name="LaButti K."/>
            <person name="Lindquist E.A."/>
            <person name="Lipzen A."/>
            <person name="Lundell T."/>
            <person name="Morin E."/>
            <person name="Murat C."/>
            <person name="Riley R."/>
            <person name="Ohm R."/>
            <person name="Sun H."/>
            <person name="Tunlid A."/>
            <person name="Henrissat B."/>
            <person name="Grigoriev I.V."/>
            <person name="Hibbett D.S."/>
            <person name="Martin F."/>
        </authorList>
    </citation>
    <scope>NUCLEOTIDE SEQUENCE [LARGE SCALE GENOMIC DNA]</scope>
    <source>
        <strain evidence="1 2">Koide BX008</strain>
    </source>
</reference>
<gene>
    <name evidence="1" type="ORF">M378DRAFT_172864</name>
</gene>
<protein>
    <submittedName>
        <fullName evidence="1">Uncharacterized protein</fullName>
    </submittedName>
</protein>
<sequence length="65" mass="7339">MGKLWHIRVSIWANSAQQRGTLEFTLLGSYFPSSGSPSVTHMYTIIESSAPQVYRDDYQSDGLTR</sequence>
<evidence type="ECO:0000313" key="2">
    <source>
        <dbReference type="Proteomes" id="UP000054549"/>
    </source>
</evidence>
<dbReference type="EMBL" id="KN818436">
    <property type="protein sequence ID" value="KIL56242.1"/>
    <property type="molecule type" value="Genomic_DNA"/>
</dbReference>
<dbReference type="AlphaFoldDB" id="A0A0C2W532"/>
<accession>A0A0C2W532</accession>
<evidence type="ECO:0000313" key="1">
    <source>
        <dbReference type="EMBL" id="KIL56242.1"/>
    </source>
</evidence>
<proteinExistence type="predicted"/>